<accession>A0ACB8SZP0</accession>
<evidence type="ECO:0000313" key="2">
    <source>
        <dbReference type="Proteomes" id="UP000814140"/>
    </source>
</evidence>
<name>A0ACB8SZP0_9AGAM</name>
<proteinExistence type="predicted"/>
<comment type="caution">
    <text evidence="1">The sequence shown here is derived from an EMBL/GenBank/DDBJ whole genome shotgun (WGS) entry which is preliminary data.</text>
</comment>
<protein>
    <submittedName>
        <fullName evidence="1">Uncharacterized protein</fullName>
    </submittedName>
</protein>
<gene>
    <name evidence="1" type="ORF">BV25DRAFT_711280</name>
</gene>
<organism evidence="1 2">
    <name type="scientific">Artomyces pyxidatus</name>
    <dbReference type="NCBI Taxonomy" id="48021"/>
    <lineage>
        <taxon>Eukaryota</taxon>
        <taxon>Fungi</taxon>
        <taxon>Dikarya</taxon>
        <taxon>Basidiomycota</taxon>
        <taxon>Agaricomycotina</taxon>
        <taxon>Agaricomycetes</taxon>
        <taxon>Russulales</taxon>
        <taxon>Auriscalpiaceae</taxon>
        <taxon>Artomyces</taxon>
    </lineage>
</organism>
<reference evidence="1" key="1">
    <citation type="submission" date="2021-03" db="EMBL/GenBank/DDBJ databases">
        <authorList>
            <consortium name="DOE Joint Genome Institute"/>
            <person name="Ahrendt S."/>
            <person name="Looney B.P."/>
            <person name="Miyauchi S."/>
            <person name="Morin E."/>
            <person name="Drula E."/>
            <person name="Courty P.E."/>
            <person name="Chicoki N."/>
            <person name="Fauchery L."/>
            <person name="Kohler A."/>
            <person name="Kuo A."/>
            <person name="Labutti K."/>
            <person name="Pangilinan J."/>
            <person name="Lipzen A."/>
            <person name="Riley R."/>
            <person name="Andreopoulos W."/>
            <person name="He G."/>
            <person name="Johnson J."/>
            <person name="Barry K.W."/>
            <person name="Grigoriev I.V."/>
            <person name="Nagy L."/>
            <person name="Hibbett D."/>
            <person name="Henrissat B."/>
            <person name="Matheny P.B."/>
            <person name="Labbe J."/>
            <person name="Martin F."/>
        </authorList>
    </citation>
    <scope>NUCLEOTIDE SEQUENCE</scope>
    <source>
        <strain evidence="1">HHB10654</strain>
    </source>
</reference>
<reference evidence="1" key="2">
    <citation type="journal article" date="2022" name="New Phytol.">
        <title>Evolutionary transition to the ectomycorrhizal habit in the genomes of a hyperdiverse lineage of mushroom-forming fungi.</title>
        <authorList>
            <person name="Looney B."/>
            <person name="Miyauchi S."/>
            <person name="Morin E."/>
            <person name="Drula E."/>
            <person name="Courty P.E."/>
            <person name="Kohler A."/>
            <person name="Kuo A."/>
            <person name="LaButti K."/>
            <person name="Pangilinan J."/>
            <person name="Lipzen A."/>
            <person name="Riley R."/>
            <person name="Andreopoulos W."/>
            <person name="He G."/>
            <person name="Johnson J."/>
            <person name="Nolan M."/>
            <person name="Tritt A."/>
            <person name="Barry K.W."/>
            <person name="Grigoriev I.V."/>
            <person name="Nagy L.G."/>
            <person name="Hibbett D."/>
            <person name="Henrissat B."/>
            <person name="Matheny P.B."/>
            <person name="Labbe J."/>
            <person name="Martin F.M."/>
        </authorList>
    </citation>
    <scope>NUCLEOTIDE SEQUENCE</scope>
    <source>
        <strain evidence="1">HHB10654</strain>
    </source>
</reference>
<dbReference type="Proteomes" id="UP000814140">
    <property type="component" value="Unassembled WGS sequence"/>
</dbReference>
<keyword evidence="2" id="KW-1185">Reference proteome</keyword>
<sequence>MDSMFNDAQNLQIEDDLRDVRRITDKLEVRIGQIRDEARRQREKQAAALLASTQECERLRVALEAREAEAEELRRVVERQRQDHIGAVERHEEMRRLAEAGRAAAEERVTALNAKVHEYEEAKREVQRAHDEEMRALVQGQASAASFERRVSVRISDEEPTVSSTREEILEVPSKRRRVENDVANRPNVLPVRYTDIDARWLHFPVAVSASFLSNRYGCNAPSFTGKIEADKNVPRGSPRRVASVKRSSFPCIPLTPGEPGVVFGFFRGNLDKAPLSLFVRDKRQPLYRYYGNYETTLGAKYLFVPHRTDSQGMLGRIRQRRQTKVDAVRRSYRTVEDEVLEALELGEEPVLVLLLRPISYDVEFQDDLSTHF</sequence>
<dbReference type="EMBL" id="MU277210">
    <property type="protein sequence ID" value="KAI0061874.1"/>
    <property type="molecule type" value="Genomic_DNA"/>
</dbReference>
<evidence type="ECO:0000313" key="1">
    <source>
        <dbReference type="EMBL" id="KAI0061874.1"/>
    </source>
</evidence>